<organism evidence="2 3">
    <name type="scientific">Nitratireductor mangrovi</name>
    <dbReference type="NCBI Taxonomy" id="2599600"/>
    <lineage>
        <taxon>Bacteria</taxon>
        <taxon>Pseudomonadati</taxon>
        <taxon>Pseudomonadota</taxon>
        <taxon>Alphaproteobacteria</taxon>
        <taxon>Hyphomicrobiales</taxon>
        <taxon>Phyllobacteriaceae</taxon>
        <taxon>Nitratireductor</taxon>
    </lineage>
</organism>
<keyword evidence="1" id="KW-1133">Transmembrane helix</keyword>
<evidence type="ECO:0000256" key="1">
    <source>
        <dbReference type="SAM" id="Phobius"/>
    </source>
</evidence>
<feature type="transmembrane region" description="Helical" evidence="1">
    <location>
        <begin position="225"/>
        <end position="242"/>
    </location>
</feature>
<feature type="transmembrane region" description="Helical" evidence="1">
    <location>
        <begin position="248"/>
        <end position="263"/>
    </location>
</feature>
<accession>A0A5B8KX82</accession>
<dbReference type="AlphaFoldDB" id="A0A5B8KX82"/>
<proteinExistence type="predicted"/>
<gene>
    <name evidence="2" type="ORF">FQ775_07305</name>
</gene>
<protein>
    <submittedName>
        <fullName evidence="2">Oligosaccharide repeat unit polymerase</fullName>
    </submittedName>
</protein>
<dbReference type="KEGG" id="niy:FQ775_07305"/>
<sequence length="475" mass="52212">MSVRARQATSPVAGERRDNTLKQYWARVLLIMAYFGALAFAFRHFMLVQYAEDMLEVQWVTTPDTDYPVLISVGLAFAVALVAASGTRRARDVLLLLHAVVPVLPMLVIYAFRGAHTQYMVACVAMYFLVVLVAKTPFQTGLAHVSGYFRLSWVPLLVAMLAAIFVVGNIATGGLKTFNFSFDDVYEFRRAAQDTRGVLLTYLSTNLVAFLIGFGCVVAFARRNYLSLAVILTLNLTIFGLTSHKSNFFAGLLAIAIYLVMRSRRPLNKLLLGAIMLCVASVLIYWIDNDLHLAGTYSVRRIMFVPAYINFMYYDFFSQNPFVYWSDSKVSLGLIPRSYDVPATQVIANHFTGIDFSQRVERYSNSNTGWLGAGYGHLGFAGMAIYALVIGMLIRTADVLADKTSPAIAVASLAYSYVIVLFCSADVPTALLTHGVALSVIFAVLLIPLRHSATSARKKKIRSDGTAGSPALSPG</sequence>
<keyword evidence="1" id="KW-0812">Transmembrane</keyword>
<name>A0A5B8KX82_9HYPH</name>
<evidence type="ECO:0000313" key="3">
    <source>
        <dbReference type="Proteomes" id="UP000321389"/>
    </source>
</evidence>
<feature type="transmembrane region" description="Helical" evidence="1">
    <location>
        <begin position="93"/>
        <end position="112"/>
    </location>
</feature>
<keyword evidence="3" id="KW-1185">Reference proteome</keyword>
<dbReference type="OrthoDB" id="8480248at2"/>
<feature type="transmembrane region" description="Helical" evidence="1">
    <location>
        <begin position="374"/>
        <end position="394"/>
    </location>
</feature>
<feature type="transmembrane region" description="Helical" evidence="1">
    <location>
        <begin position="24"/>
        <end position="47"/>
    </location>
</feature>
<feature type="transmembrane region" description="Helical" evidence="1">
    <location>
        <begin position="118"/>
        <end position="136"/>
    </location>
</feature>
<feature type="transmembrane region" description="Helical" evidence="1">
    <location>
        <begin position="270"/>
        <end position="287"/>
    </location>
</feature>
<feature type="transmembrane region" description="Helical" evidence="1">
    <location>
        <begin position="199"/>
        <end position="220"/>
    </location>
</feature>
<feature type="transmembrane region" description="Helical" evidence="1">
    <location>
        <begin position="148"/>
        <end position="171"/>
    </location>
</feature>
<dbReference type="Proteomes" id="UP000321389">
    <property type="component" value="Chromosome"/>
</dbReference>
<feature type="transmembrane region" description="Helical" evidence="1">
    <location>
        <begin position="406"/>
        <end position="425"/>
    </location>
</feature>
<evidence type="ECO:0000313" key="2">
    <source>
        <dbReference type="EMBL" id="QDZ00203.1"/>
    </source>
</evidence>
<keyword evidence="1" id="KW-0472">Membrane</keyword>
<feature type="transmembrane region" description="Helical" evidence="1">
    <location>
        <begin position="431"/>
        <end position="449"/>
    </location>
</feature>
<dbReference type="RefSeq" id="WP_146298852.1">
    <property type="nucleotide sequence ID" value="NZ_CP042301.2"/>
</dbReference>
<reference evidence="2" key="1">
    <citation type="submission" date="2020-04" db="EMBL/GenBank/DDBJ databases">
        <title>Nitratireductor sp. nov. isolated from mangrove soil.</title>
        <authorList>
            <person name="Ye Y."/>
        </authorList>
    </citation>
    <scope>NUCLEOTIDE SEQUENCE</scope>
    <source>
        <strain evidence="2">SY7</strain>
    </source>
</reference>
<feature type="transmembrane region" description="Helical" evidence="1">
    <location>
        <begin position="67"/>
        <end position="86"/>
    </location>
</feature>
<dbReference type="EMBL" id="CP042301">
    <property type="protein sequence ID" value="QDZ00203.1"/>
    <property type="molecule type" value="Genomic_DNA"/>
</dbReference>